<gene>
    <name evidence="1" type="ORF">SteCoe_35585</name>
</gene>
<evidence type="ECO:0000313" key="2">
    <source>
        <dbReference type="Proteomes" id="UP000187209"/>
    </source>
</evidence>
<evidence type="ECO:0000313" key="1">
    <source>
        <dbReference type="EMBL" id="OMJ67298.1"/>
    </source>
</evidence>
<reference evidence="1 2" key="1">
    <citation type="submission" date="2016-11" db="EMBL/GenBank/DDBJ databases">
        <title>The macronuclear genome of Stentor coeruleus: a giant cell with tiny introns.</title>
        <authorList>
            <person name="Slabodnick M."/>
            <person name="Ruby J.G."/>
            <person name="Reiff S.B."/>
            <person name="Swart E.C."/>
            <person name="Gosai S."/>
            <person name="Prabakaran S."/>
            <person name="Witkowska E."/>
            <person name="Larue G.E."/>
            <person name="Fisher S."/>
            <person name="Freeman R.M."/>
            <person name="Gunawardena J."/>
            <person name="Chu W."/>
            <person name="Stover N.A."/>
            <person name="Gregory B.D."/>
            <person name="Nowacki M."/>
            <person name="Derisi J."/>
            <person name="Roy S.W."/>
            <person name="Marshall W.F."/>
            <person name="Sood P."/>
        </authorList>
    </citation>
    <scope>NUCLEOTIDE SEQUENCE [LARGE SCALE GENOMIC DNA]</scope>
    <source>
        <strain evidence="1">WM001</strain>
    </source>
</reference>
<keyword evidence="2" id="KW-1185">Reference proteome</keyword>
<sequence length="811" mass="93352">MEFRDNNCPALEEWWKIRARCQHEGLSCLGTREELIRRYELYAFNSENPVTRLTPEDLEKYSDTPLEKIANPSWITGQVLTSSEIAASLQPRHPWKVIPEISYANKKIASEDIFKAIGIFMRPTFCFYNHLPHPKLADRLVGLCFLPYTPDVLNMVNENFIKMLATAFNVNTKIENKDLAQLVDKQKLLEIFYTIIDSEALHGVSYCQTHFTVCKNPASGMCNNFMCSICCSLHQYRIPCSIHDPPIQFYRYRMKNLIEFEQQFDRLLTLRLNLKEPLRKIQLYRVFEGFAVRWDKIQVWHNPGTCRIQHVYITFLTPEEAKNAYLSRRELMKTTELKFSIEHLPETLENVYKRMLSLDINPAKICVIYETPSGKYRHNLPPKNQVIPEVISLASLITGLPESSIRAEASVNPISGNFSVREFYLEFPTPEFCQKFFADQPYFQFLIAHKLSHLIVCPFIKSPNICLVCPRPKECLHDLCSECCGRFSSSPLHCCTIHSAKSAPVAYHSLQNRRVVELSPQTFVKKIPEKVAKFHMIIRHMLEEGIFTWYRPRFYTKVDSIRNANQELQVVLDSNASRANATSTSVNRREGKIFNFLCSPPITTQLESKQLTESMDCFGHIFLEYAYFPVIEADITHNYSKPNLQANFYTRQDYVSDTSHVGFAIKNTFHFFLAGLDPYIKGLKEIVIKEIKAKLGKVSPEDFVLIDKNSVMANLLLLDTSVEHNIDSFNRIACVKMSNETDALKLIVGEVGLVLPLSNGHYGCPIIIPSAELCQYIHSQYEECMRNPSHIIPAETISEKNVQAAKKNRKN</sequence>
<organism evidence="1 2">
    <name type="scientific">Stentor coeruleus</name>
    <dbReference type="NCBI Taxonomy" id="5963"/>
    <lineage>
        <taxon>Eukaryota</taxon>
        <taxon>Sar</taxon>
        <taxon>Alveolata</taxon>
        <taxon>Ciliophora</taxon>
        <taxon>Postciliodesmatophora</taxon>
        <taxon>Heterotrichea</taxon>
        <taxon>Heterotrichida</taxon>
        <taxon>Stentoridae</taxon>
        <taxon>Stentor</taxon>
    </lineage>
</organism>
<protein>
    <submittedName>
        <fullName evidence="1">Uncharacterized protein</fullName>
    </submittedName>
</protein>
<dbReference type="OrthoDB" id="308682at2759"/>
<dbReference type="AlphaFoldDB" id="A0A1R2AS20"/>
<name>A0A1R2AS20_9CILI</name>
<proteinExistence type="predicted"/>
<accession>A0A1R2AS20</accession>
<dbReference type="EMBL" id="MPUH01001526">
    <property type="protein sequence ID" value="OMJ67298.1"/>
    <property type="molecule type" value="Genomic_DNA"/>
</dbReference>
<comment type="caution">
    <text evidence="1">The sequence shown here is derived from an EMBL/GenBank/DDBJ whole genome shotgun (WGS) entry which is preliminary data.</text>
</comment>
<dbReference type="Proteomes" id="UP000187209">
    <property type="component" value="Unassembled WGS sequence"/>
</dbReference>